<reference evidence="1 2" key="1">
    <citation type="submission" date="2014-02" db="EMBL/GenBank/DDBJ databases">
        <authorList>
            <person name="Manrique M."/>
        </authorList>
    </citation>
    <scope>NUCLEOTIDE SEQUENCE [LARGE SCALE GENOMIC DNA]</scope>
    <source>
        <strain evidence="1 2">LMG17956</strain>
    </source>
</reference>
<reference evidence="1 2" key="2">
    <citation type="submission" date="2014-05" db="EMBL/GenBank/DDBJ databases">
        <title>Genome sequence of Streptococcus gallolyticus.</title>
        <authorList>
            <person name="Del Campo R."/>
        </authorList>
    </citation>
    <scope>NUCLEOTIDE SEQUENCE [LARGE SCALE GENOMIC DNA]</scope>
    <source>
        <strain evidence="1 2">LMG17956</strain>
    </source>
</reference>
<dbReference type="EMBL" id="CCBC010000045">
    <property type="protein sequence ID" value="CDO17065.1"/>
    <property type="molecule type" value="Genomic_DNA"/>
</dbReference>
<dbReference type="Proteomes" id="UP000027584">
    <property type="component" value="Unassembled WGS sequence"/>
</dbReference>
<proteinExistence type="predicted"/>
<gene>
    <name evidence="1" type="ORF">BN963_SGAL_00245</name>
</gene>
<evidence type="ECO:0000313" key="1">
    <source>
        <dbReference type="EMBL" id="CDO17065.1"/>
    </source>
</evidence>
<evidence type="ECO:0000313" key="2">
    <source>
        <dbReference type="Proteomes" id="UP000027584"/>
    </source>
</evidence>
<accession>A0A060RJK2</accession>
<organism evidence="1 2">
    <name type="scientific">Streptococcus gallolyticus</name>
    <dbReference type="NCBI Taxonomy" id="315405"/>
    <lineage>
        <taxon>Bacteria</taxon>
        <taxon>Bacillati</taxon>
        <taxon>Bacillota</taxon>
        <taxon>Bacilli</taxon>
        <taxon>Lactobacillales</taxon>
        <taxon>Streptococcaceae</taxon>
        <taxon>Streptococcus</taxon>
    </lineage>
</organism>
<protein>
    <recommendedName>
        <fullName evidence="3">Phage-Barnase-EndoU-ColicinE5/D-RelE like nuclease 4 domain-containing protein</fullName>
    </recommendedName>
</protein>
<evidence type="ECO:0008006" key="3">
    <source>
        <dbReference type="Google" id="ProtNLM"/>
    </source>
</evidence>
<sequence length="211" mass="24753">MTYTLEWLETFDGEIDILNVDMSCLANTIEKYVSQYKYVYQTNMENYPEIVLSVPNSSIPHLLGLSRDHHVNLPTNNAGSIFEGLKDDWTLERLNKADNGWFNENKFKIVGTLLLYQMLHVMECKFYTTDGILNRKVGKRFRRDNIYFVVFKLSNGISYTVELSREQGNQYFPRSLKINDTLITNCREIELKLVDKKRFKTAKARKVNWPS</sequence>
<comment type="caution">
    <text evidence="1">The sequence shown here is derived from an EMBL/GenBank/DDBJ whole genome shotgun (WGS) entry which is preliminary data.</text>
</comment>
<dbReference type="AlphaFoldDB" id="A0A060RJK2"/>
<name>A0A060RJK2_9STRE</name>